<dbReference type="AlphaFoldDB" id="A0A9J6GWA9"/>
<proteinExistence type="predicted"/>
<dbReference type="VEuPathDB" id="VectorBase:HLOH_054902"/>
<name>A0A9J6GWA9_HAELO</name>
<evidence type="ECO:0000313" key="3">
    <source>
        <dbReference type="Proteomes" id="UP000821853"/>
    </source>
</evidence>
<evidence type="ECO:0000256" key="1">
    <source>
        <dbReference type="SAM" id="MobiDB-lite"/>
    </source>
</evidence>
<dbReference type="EMBL" id="JABSTR010000009">
    <property type="protein sequence ID" value="KAH9378655.1"/>
    <property type="molecule type" value="Genomic_DNA"/>
</dbReference>
<feature type="region of interest" description="Disordered" evidence="1">
    <location>
        <begin position="166"/>
        <end position="186"/>
    </location>
</feature>
<keyword evidence="3" id="KW-1185">Reference proteome</keyword>
<gene>
    <name evidence="2" type="ORF">HPB48_011051</name>
</gene>
<reference evidence="2 3" key="1">
    <citation type="journal article" date="2020" name="Cell">
        <title>Large-Scale Comparative Analyses of Tick Genomes Elucidate Their Genetic Diversity and Vector Capacities.</title>
        <authorList>
            <consortium name="Tick Genome and Microbiome Consortium (TIGMIC)"/>
            <person name="Jia N."/>
            <person name="Wang J."/>
            <person name="Shi W."/>
            <person name="Du L."/>
            <person name="Sun Y."/>
            <person name="Zhan W."/>
            <person name="Jiang J.F."/>
            <person name="Wang Q."/>
            <person name="Zhang B."/>
            <person name="Ji P."/>
            <person name="Bell-Sakyi L."/>
            <person name="Cui X.M."/>
            <person name="Yuan T.T."/>
            <person name="Jiang B.G."/>
            <person name="Yang W.F."/>
            <person name="Lam T.T."/>
            <person name="Chang Q.C."/>
            <person name="Ding S.J."/>
            <person name="Wang X.J."/>
            <person name="Zhu J.G."/>
            <person name="Ruan X.D."/>
            <person name="Zhao L."/>
            <person name="Wei J.T."/>
            <person name="Ye R.Z."/>
            <person name="Que T.C."/>
            <person name="Du C.H."/>
            <person name="Zhou Y.H."/>
            <person name="Cheng J.X."/>
            <person name="Dai P.F."/>
            <person name="Guo W.B."/>
            <person name="Han X.H."/>
            <person name="Huang E.J."/>
            <person name="Li L.F."/>
            <person name="Wei W."/>
            <person name="Gao Y.C."/>
            <person name="Liu J.Z."/>
            <person name="Shao H.Z."/>
            <person name="Wang X."/>
            <person name="Wang C.C."/>
            <person name="Yang T.C."/>
            <person name="Huo Q.B."/>
            <person name="Li W."/>
            <person name="Chen H.Y."/>
            <person name="Chen S.E."/>
            <person name="Zhou L.G."/>
            <person name="Ni X.B."/>
            <person name="Tian J.H."/>
            <person name="Sheng Y."/>
            <person name="Liu T."/>
            <person name="Pan Y.S."/>
            <person name="Xia L.Y."/>
            <person name="Li J."/>
            <person name="Zhao F."/>
            <person name="Cao W.C."/>
        </authorList>
    </citation>
    <scope>NUCLEOTIDE SEQUENCE [LARGE SCALE GENOMIC DNA]</scope>
    <source>
        <strain evidence="2">HaeL-2018</strain>
    </source>
</reference>
<protein>
    <submittedName>
        <fullName evidence="2">Uncharacterized protein</fullName>
    </submittedName>
</protein>
<feature type="region of interest" description="Disordered" evidence="1">
    <location>
        <begin position="335"/>
        <end position="359"/>
    </location>
</feature>
<comment type="caution">
    <text evidence="2">The sequence shown here is derived from an EMBL/GenBank/DDBJ whole genome shotgun (WGS) entry which is preliminary data.</text>
</comment>
<organism evidence="2 3">
    <name type="scientific">Haemaphysalis longicornis</name>
    <name type="common">Bush tick</name>
    <dbReference type="NCBI Taxonomy" id="44386"/>
    <lineage>
        <taxon>Eukaryota</taxon>
        <taxon>Metazoa</taxon>
        <taxon>Ecdysozoa</taxon>
        <taxon>Arthropoda</taxon>
        <taxon>Chelicerata</taxon>
        <taxon>Arachnida</taxon>
        <taxon>Acari</taxon>
        <taxon>Parasitiformes</taxon>
        <taxon>Ixodida</taxon>
        <taxon>Ixodoidea</taxon>
        <taxon>Ixodidae</taxon>
        <taxon>Haemaphysalinae</taxon>
        <taxon>Haemaphysalis</taxon>
    </lineage>
</organism>
<feature type="region of interest" description="Disordered" evidence="1">
    <location>
        <begin position="28"/>
        <end position="61"/>
    </location>
</feature>
<evidence type="ECO:0000313" key="2">
    <source>
        <dbReference type="EMBL" id="KAH9378655.1"/>
    </source>
</evidence>
<feature type="compositionally biased region" description="Polar residues" evidence="1">
    <location>
        <begin position="40"/>
        <end position="59"/>
    </location>
</feature>
<dbReference type="Proteomes" id="UP000821853">
    <property type="component" value="Unassembled WGS sequence"/>
</dbReference>
<accession>A0A9J6GWA9</accession>
<sequence length="359" mass="39555">MLNFFGANLQKSTFSNSKNVVKLTASGLAARGPRRPHARQISSVPKQPSIKNSSPNPAANLSIERTGRPVLAVNSISSVSPFFKISRERLTFPAAELPQNGGRQKYLRRLLTKTHKQAEVSPVYVVRQTRHSKCIAWPDEGATTPAIRQIEFLCCACDEQRKPSDNIVPTEGLPRLPSPATRNHSLSSRATLTATSGGYASFFSTRFRGFLSSQTRSTLCVRRAPVCRGRPPRTQPAGRGDLFSPRRGAVKMRSSWGGESNNTPISHRLRETKRRKLLWTRAPLSVDTRKNLCAPENASSPVSLLPATKNWGPSPAKERRVTRADVCVKWPSERIPAQQSPVSPVDPARKALFVSRPAP</sequence>